<evidence type="ECO:0000259" key="7">
    <source>
        <dbReference type="Pfam" id="PF14464"/>
    </source>
</evidence>
<evidence type="ECO:0000313" key="9">
    <source>
        <dbReference type="Proteomes" id="UP001180536"/>
    </source>
</evidence>
<protein>
    <submittedName>
        <fullName evidence="8">Integrative and conjugative element protein (TIGR02256 family)</fullName>
    </submittedName>
</protein>
<dbReference type="Pfam" id="PF14464">
    <property type="entry name" value="Prok-JAB"/>
    <property type="match status" value="1"/>
</dbReference>
<dbReference type="SUPFAM" id="SSF102712">
    <property type="entry name" value="JAB1/MPN domain"/>
    <property type="match status" value="1"/>
</dbReference>
<dbReference type="RefSeq" id="WP_310343633.1">
    <property type="nucleotide sequence ID" value="NZ_JAVDXQ010000002.1"/>
</dbReference>
<sequence>MTTQYHELINVAELPGDAQFSLPRSNALLSAVGRHRDYRLINRLQSVAGIEPAIEVLIVDVQCHGVPSRNPVGIEFRERLALCITADDSKPVEVAAMRQGFPVLIHQNMGVRDGPASLCLYFEPDEEVLRTWTPQRFLRRIQWWLEMSARGDLHAADQPVENLFFRSRYELVIPWNFASLEADGALRPIAQRGPERADGLTCFMRFVPRHQRPAQGTLTHIELTLPPVVQGFIERDPANLGQLVDSLAGKGVDLLTPLKTSLVADVGPEGVPVAPAESLVVLILHIPVARDAEGTSMRMTQRAFAISVDIRALGVATGALLVHENKYFRDGAAAALGVPAGDAWRSYLILSMEVLRTNDAAAFRRQSSIADEGPIGVIVGAGSLGSQLLNLWGRSGWGRWTAIDKDHVKPHNLVRHVAFSEHIGMSKVDVVAQLASAASDGAMAVQGIVANATDTSSEPVGQALKAAQLVVDASAGLGYPRYCAQLDDVGRHVSVFLTPDSNGAVLMAEDQTRSIRLRTLEAQYYRALVRKPWGEHHLEGSLATFWSGASCRDISVALPYSRVLAHAATLGEQVVATCGRQAAQIRVWQRDPTSGAVAVHDVQPMAERKFDLGDLPVFIDEGVIADLRAARQQALPAETGGVLLGYIDFNVKAIVIVDALAAPPDSKGTRSWFERGTEGLAAAVAEAARRTAGIVGYVGEWHSHPAGHDAAPSGHDLIQLAELAMRMHEDGLPVLQLIVGDNDDLRIMRGEVRP</sequence>
<evidence type="ECO:0000256" key="3">
    <source>
        <dbReference type="ARBA" id="ARBA00022801"/>
    </source>
</evidence>
<proteinExistence type="predicted"/>
<dbReference type="EMBL" id="JAVDXQ010000002">
    <property type="protein sequence ID" value="MDR7296341.1"/>
    <property type="molecule type" value="Genomic_DNA"/>
</dbReference>
<feature type="domain" description="JAB" evidence="7">
    <location>
        <begin position="622"/>
        <end position="744"/>
    </location>
</feature>
<keyword evidence="1" id="KW-0645">Protease</keyword>
<reference evidence="8 9" key="1">
    <citation type="submission" date="2023-07" db="EMBL/GenBank/DDBJ databases">
        <title>Sorghum-associated microbial communities from plants grown in Nebraska, USA.</title>
        <authorList>
            <person name="Schachtman D."/>
        </authorList>
    </citation>
    <scope>NUCLEOTIDE SEQUENCE [LARGE SCALE GENOMIC DNA]</scope>
    <source>
        <strain evidence="8 9">BE310</strain>
    </source>
</reference>
<keyword evidence="4" id="KW-0862">Zinc</keyword>
<feature type="domain" description="THIF-type NAD/FAD binding fold" evidence="6">
    <location>
        <begin position="377"/>
        <end position="473"/>
    </location>
</feature>
<dbReference type="InterPro" id="IPR028090">
    <property type="entry name" value="JAB_dom_prok"/>
</dbReference>
<evidence type="ECO:0000256" key="4">
    <source>
        <dbReference type="ARBA" id="ARBA00022833"/>
    </source>
</evidence>
<evidence type="ECO:0000256" key="1">
    <source>
        <dbReference type="ARBA" id="ARBA00022670"/>
    </source>
</evidence>
<evidence type="ECO:0000256" key="2">
    <source>
        <dbReference type="ARBA" id="ARBA00022723"/>
    </source>
</evidence>
<gene>
    <name evidence="8" type="ORF">J2X16_001680</name>
</gene>
<name>A0ABU1Z8H6_9BURK</name>
<evidence type="ECO:0000259" key="6">
    <source>
        <dbReference type="Pfam" id="PF00899"/>
    </source>
</evidence>
<keyword evidence="5" id="KW-0482">Metalloprotease</keyword>
<accession>A0ABU1Z8H6</accession>
<dbReference type="InterPro" id="IPR032865">
    <property type="entry name" value="Prok-E2_A"/>
</dbReference>
<dbReference type="SUPFAM" id="SSF69572">
    <property type="entry name" value="Activating enzymes of the ubiquitin-like proteins"/>
    <property type="match status" value="1"/>
</dbReference>
<dbReference type="Gene3D" id="3.40.140.10">
    <property type="entry name" value="Cytidine Deaminase, domain 2"/>
    <property type="match status" value="1"/>
</dbReference>
<dbReference type="InterPro" id="IPR000594">
    <property type="entry name" value="ThiF_NAD_FAD-bd"/>
</dbReference>
<evidence type="ECO:0000313" key="8">
    <source>
        <dbReference type="EMBL" id="MDR7296341.1"/>
    </source>
</evidence>
<dbReference type="Gene3D" id="3.40.50.720">
    <property type="entry name" value="NAD(P)-binding Rossmann-like Domain"/>
    <property type="match status" value="1"/>
</dbReference>
<keyword evidence="3" id="KW-0378">Hydrolase</keyword>
<organism evidence="8 9">
    <name type="scientific">Pelomonas aquatica</name>
    <dbReference type="NCBI Taxonomy" id="431058"/>
    <lineage>
        <taxon>Bacteria</taxon>
        <taxon>Pseudomonadati</taxon>
        <taxon>Pseudomonadota</taxon>
        <taxon>Betaproteobacteria</taxon>
        <taxon>Burkholderiales</taxon>
        <taxon>Sphaerotilaceae</taxon>
        <taxon>Roseateles</taxon>
    </lineage>
</organism>
<evidence type="ECO:0000256" key="5">
    <source>
        <dbReference type="ARBA" id="ARBA00023049"/>
    </source>
</evidence>
<dbReference type="Pfam" id="PF00899">
    <property type="entry name" value="ThiF"/>
    <property type="match status" value="1"/>
</dbReference>
<dbReference type="InterPro" id="IPR035985">
    <property type="entry name" value="Ubiquitin-activating_enz"/>
</dbReference>
<keyword evidence="2" id="KW-0479">Metal-binding</keyword>
<dbReference type="Proteomes" id="UP001180536">
    <property type="component" value="Unassembled WGS sequence"/>
</dbReference>
<keyword evidence="9" id="KW-1185">Reference proteome</keyword>
<comment type="caution">
    <text evidence="8">The sequence shown here is derived from an EMBL/GenBank/DDBJ whole genome shotgun (WGS) entry which is preliminary data.</text>
</comment>
<dbReference type="Pfam" id="PF14457">
    <property type="entry name" value="Prok-E2_A"/>
    <property type="match status" value="1"/>
</dbReference>